<dbReference type="AlphaFoldDB" id="A0A2H0RLI1"/>
<accession>A0A2H0RLI1</accession>
<evidence type="ECO:0000313" key="3">
    <source>
        <dbReference type="EMBL" id="PIR47286.1"/>
    </source>
</evidence>
<dbReference type="InterPro" id="IPR050570">
    <property type="entry name" value="Cell_wall_metabolism_enzyme"/>
</dbReference>
<dbReference type="Proteomes" id="UP000230084">
    <property type="component" value="Unassembled WGS sequence"/>
</dbReference>
<proteinExistence type="predicted"/>
<dbReference type="PANTHER" id="PTHR21666:SF270">
    <property type="entry name" value="MUREIN HYDROLASE ACTIVATOR ENVC"/>
    <property type="match status" value="1"/>
</dbReference>
<dbReference type="GO" id="GO:0004222">
    <property type="term" value="F:metalloendopeptidase activity"/>
    <property type="evidence" value="ECO:0007669"/>
    <property type="project" value="TreeGrafter"/>
</dbReference>
<dbReference type="EMBL" id="PCYM01000010">
    <property type="protein sequence ID" value="PIR47286.1"/>
    <property type="molecule type" value="Genomic_DNA"/>
</dbReference>
<protein>
    <recommendedName>
        <fullName evidence="2">M23ase beta-sheet core domain-containing protein</fullName>
    </recommendedName>
</protein>
<reference evidence="3 4" key="1">
    <citation type="submission" date="2017-09" db="EMBL/GenBank/DDBJ databases">
        <title>Depth-based differentiation of microbial function through sediment-hosted aquifers and enrichment of novel symbionts in the deep terrestrial subsurface.</title>
        <authorList>
            <person name="Probst A.J."/>
            <person name="Ladd B."/>
            <person name="Jarett J.K."/>
            <person name="Geller-Mcgrath D.E."/>
            <person name="Sieber C.M."/>
            <person name="Emerson J.B."/>
            <person name="Anantharaman K."/>
            <person name="Thomas B.C."/>
            <person name="Malmstrom R."/>
            <person name="Stieglmeier M."/>
            <person name="Klingl A."/>
            <person name="Woyke T."/>
            <person name="Ryan C.M."/>
            <person name="Banfield J.F."/>
        </authorList>
    </citation>
    <scope>NUCLEOTIDE SEQUENCE [LARGE SCALE GENOMIC DNA]</scope>
    <source>
        <strain evidence="3">CG10_big_fil_rev_8_21_14_0_10_50_16</strain>
    </source>
</reference>
<dbReference type="Gene3D" id="2.70.70.10">
    <property type="entry name" value="Glucose Permease (Domain IIA)"/>
    <property type="match status" value="1"/>
</dbReference>
<dbReference type="CDD" id="cd12797">
    <property type="entry name" value="M23_peptidase"/>
    <property type="match status" value="1"/>
</dbReference>
<name>A0A2H0RLI1_9BACT</name>
<comment type="caution">
    <text evidence="3">The sequence shown here is derived from an EMBL/GenBank/DDBJ whole genome shotgun (WGS) entry which is preliminary data.</text>
</comment>
<dbReference type="SUPFAM" id="SSF51261">
    <property type="entry name" value="Duplicated hybrid motif"/>
    <property type="match status" value="1"/>
</dbReference>
<dbReference type="Pfam" id="PF01551">
    <property type="entry name" value="Peptidase_M23"/>
    <property type="match status" value="1"/>
</dbReference>
<evidence type="ECO:0000256" key="1">
    <source>
        <dbReference type="SAM" id="MobiDB-lite"/>
    </source>
</evidence>
<organism evidence="3 4">
    <name type="scientific">Candidatus Uhrbacteria bacterium CG10_big_fil_rev_8_21_14_0_10_50_16</name>
    <dbReference type="NCBI Taxonomy" id="1975039"/>
    <lineage>
        <taxon>Bacteria</taxon>
        <taxon>Candidatus Uhriibacteriota</taxon>
    </lineage>
</organism>
<dbReference type="InterPro" id="IPR016047">
    <property type="entry name" value="M23ase_b-sheet_dom"/>
</dbReference>
<gene>
    <name evidence="3" type="ORF">COV06_04350</name>
</gene>
<evidence type="ECO:0000313" key="4">
    <source>
        <dbReference type="Proteomes" id="UP000230084"/>
    </source>
</evidence>
<evidence type="ECO:0000259" key="2">
    <source>
        <dbReference type="Pfam" id="PF01551"/>
    </source>
</evidence>
<feature type="domain" description="M23ase beta-sheet core" evidence="2">
    <location>
        <begin position="118"/>
        <end position="195"/>
    </location>
</feature>
<feature type="region of interest" description="Disordered" evidence="1">
    <location>
        <begin position="246"/>
        <end position="302"/>
    </location>
</feature>
<sequence length="413" mass="43750">MCLQGTESIVLFPWRRTNEIQMSIGHGVRIEMESKMRNRAMMCVVMVLTACNFGPSDSETGDMGGGAPVVDGRPTLHMPFPVGTAWRCTQGANGSWSHRYNSTRYDVDFDTPNPPSPVTKIYAPVDGVAYVHNDQTGFGLHVNVDHGDGTYSVLGHMSQTLVEDDSWVSAGQPLGLDGCTGNCTGDHVHLGVHTGDASRPAGEGSSIPFNVFAVDSNVSITPTAHNTSNMVCGLTQGHFYESQLPAWSDNQTDDSDVPTPPDEEDPTPSDAGDSADDDSDAADDDSDAVDDPGSPDPNPSTGLIELCWLPTGLVNPHDGELWVWDGGWQTVNMVAGGFVQLCGTVTADPGDVLLINGEFEAANVLSNPWWICSNWGAAGGMVVHGTFFVNGIALPATGVDNGVNGCNTRLMVP</sequence>
<feature type="compositionally biased region" description="Acidic residues" evidence="1">
    <location>
        <begin position="251"/>
        <end position="290"/>
    </location>
</feature>
<dbReference type="PANTHER" id="PTHR21666">
    <property type="entry name" value="PEPTIDASE-RELATED"/>
    <property type="match status" value="1"/>
</dbReference>
<dbReference type="InterPro" id="IPR011055">
    <property type="entry name" value="Dup_hybrid_motif"/>
</dbReference>